<reference evidence="8" key="1">
    <citation type="submission" date="2022-08" db="EMBL/GenBank/DDBJ databases">
        <title>Novel sulphate-reducing endosymbionts in the free-living metamonad Anaeramoeba.</title>
        <authorList>
            <person name="Jerlstrom-Hultqvist J."/>
            <person name="Cepicka I."/>
            <person name="Gallot-Lavallee L."/>
            <person name="Salas-Leiva D."/>
            <person name="Curtis B.A."/>
            <person name="Zahonova K."/>
            <person name="Pipaliya S."/>
            <person name="Dacks J."/>
            <person name="Roger A.J."/>
        </authorList>
    </citation>
    <scope>NUCLEOTIDE SEQUENCE</scope>
    <source>
        <strain evidence="8">Busselton2</strain>
    </source>
</reference>
<name>A0AAV8AD89_9EUKA</name>
<comment type="similarity">
    <text evidence="1">Belongs to the HAT1 family.</text>
</comment>
<dbReference type="GO" id="GO:0005634">
    <property type="term" value="C:nucleus"/>
    <property type="evidence" value="ECO:0007669"/>
    <property type="project" value="InterPro"/>
</dbReference>
<dbReference type="GO" id="GO:0004402">
    <property type="term" value="F:histone acetyltransferase activity"/>
    <property type="evidence" value="ECO:0007669"/>
    <property type="project" value="InterPro"/>
</dbReference>
<accession>A0AAV8AD89</accession>
<evidence type="ECO:0000256" key="2">
    <source>
        <dbReference type="ARBA" id="ARBA00013184"/>
    </source>
</evidence>
<dbReference type="Gene3D" id="3.40.630.30">
    <property type="match status" value="1"/>
</dbReference>
<dbReference type="EMBL" id="JANTQA010000008">
    <property type="protein sequence ID" value="KAJ3452097.1"/>
    <property type="molecule type" value="Genomic_DNA"/>
</dbReference>
<proteinExistence type="inferred from homology"/>
<comment type="catalytic activity">
    <reaction evidence="5">
        <text>L-lysyl-[protein] + acetyl-CoA = N(6)-acetyl-L-lysyl-[protein] + CoA + H(+)</text>
        <dbReference type="Rhea" id="RHEA:45948"/>
        <dbReference type="Rhea" id="RHEA-COMP:9752"/>
        <dbReference type="Rhea" id="RHEA-COMP:10731"/>
        <dbReference type="ChEBI" id="CHEBI:15378"/>
        <dbReference type="ChEBI" id="CHEBI:29969"/>
        <dbReference type="ChEBI" id="CHEBI:57287"/>
        <dbReference type="ChEBI" id="CHEBI:57288"/>
        <dbReference type="ChEBI" id="CHEBI:61930"/>
        <dbReference type="EC" id="2.3.1.48"/>
    </reaction>
</comment>
<gene>
    <name evidence="8" type="ORF">M0812_03860</name>
</gene>
<dbReference type="SUPFAM" id="SSF55729">
    <property type="entry name" value="Acyl-CoA N-acyltransferases (Nat)"/>
    <property type="match status" value="1"/>
</dbReference>
<dbReference type="Proteomes" id="UP001146793">
    <property type="component" value="Unassembled WGS sequence"/>
</dbReference>
<evidence type="ECO:0000313" key="9">
    <source>
        <dbReference type="Proteomes" id="UP001146793"/>
    </source>
</evidence>
<dbReference type="Pfam" id="PF10394">
    <property type="entry name" value="Hat1_N"/>
    <property type="match status" value="1"/>
</dbReference>
<keyword evidence="3" id="KW-0808">Transferase</keyword>
<keyword evidence="4" id="KW-0012">Acyltransferase</keyword>
<evidence type="ECO:0000256" key="1">
    <source>
        <dbReference type="ARBA" id="ARBA00010543"/>
    </source>
</evidence>
<dbReference type="InterPro" id="IPR019467">
    <property type="entry name" value="Hat1_N"/>
</dbReference>
<dbReference type="InterPro" id="IPR037113">
    <property type="entry name" value="Hat1_N_sf"/>
</dbReference>
<dbReference type="Gene3D" id="3.90.360.10">
    <property type="entry name" value="Histone acetyl transferase 1 (HAT1), N-terminal domain"/>
    <property type="match status" value="1"/>
</dbReference>
<evidence type="ECO:0000256" key="3">
    <source>
        <dbReference type="ARBA" id="ARBA00022679"/>
    </source>
</evidence>
<evidence type="ECO:0000313" key="8">
    <source>
        <dbReference type="EMBL" id="KAJ3452097.1"/>
    </source>
</evidence>
<evidence type="ECO:0000256" key="4">
    <source>
        <dbReference type="ARBA" id="ARBA00023315"/>
    </source>
</evidence>
<evidence type="ECO:0000256" key="6">
    <source>
        <dbReference type="SAM" id="MobiDB-lite"/>
    </source>
</evidence>
<dbReference type="EC" id="2.3.1.48" evidence="2"/>
<evidence type="ECO:0000259" key="7">
    <source>
        <dbReference type="Pfam" id="PF10394"/>
    </source>
</evidence>
<feature type="domain" description="Histone acetyl transferase HAT1 N-terminal" evidence="7">
    <location>
        <begin position="21"/>
        <end position="163"/>
    </location>
</feature>
<sequence>MNELNELYLTKLSTSITMKFESGESNVFSPDFTHQFFGPQESIFGYKNLSIILSFTPSASYCLFELKHDGSLQLQQTQALGTPDIRGKIAPYFPKDCFLTTKRRFTEQVNNEKNKNTFEIPGKIVKRFQLGKQTFVITMGTFQDPDFVMYFERIQHFILWFCDGSSTLDVTDTNWRVWIIFEENQDQEKKESKNENENEKDLYFTFVGFSYAYLFTLPNNDIFKQKQINMQEILQSRLRISNFLILPAFRDIGISAYLLRSIYEYSFNSHQIDNKKKEKEIEKEKEMEKSKENEKRKEKKFNDNSFAISQITTEDPNETLQNVRSAFDLWNYSSLKIKPNHYLTQNQVSEICKKIKICFRQFRICYECSCLLESEYNYSRNFEQLTKTLIQDRLKNEFDDLLIDNLETRIENEFQKNKKIISTMKSIFNTQKNWKPLFSIVNKSSNNSNNSKNINKNQMQIELNYRKN</sequence>
<protein>
    <recommendedName>
        <fullName evidence="2">histone acetyltransferase</fullName>
        <ecNumber evidence="2">2.3.1.48</ecNumber>
    </recommendedName>
</protein>
<dbReference type="InterPro" id="IPR017380">
    <property type="entry name" value="Hist_AcTrfase_B-typ_cat-su"/>
</dbReference>
<dbReference type="GO" id="GO:0031509">
    <property type="term" value="P:subtelomeric heterochromatin formation"/>
    <property type="evidence" value="ECO:0007669"/>
    <property type="project" value="InterPro"/>
</dbReference>
<evidence type="ECO:0000256" key="5">
    <source>
        <dbReference type="ARBA" id="ARBA00048017"/>
    </source>
</evidence>
<dbReference type="AlphaFoldDB" id="A0AAV8AD89"/>
<organism evidence="8 9">
    <name type="scientific">Anaeramoeba flamelloides</name>
    <dbReference type="NCBI Taxonomy" id="1746091"/>
    <lineage>
        <taxon>Eukaryota</taxon>
        <taxon>Metamonada</taxon>
        <taxon>Anaeramoebidae</taxon>
        <taxon>Anaeramoeba</taxon>
    </lineage>
</organism>
<comment type="caution">
    <text evidence="8">The sequence shown here is derived from an EMBL/GenBank/DDBJ whole genome shotgun (WGS) entry which is preliminary data.</text>
</comment>
<feature type="region of interest" description="Disordered" evidence="6">
    <location>
        <begin position="448"/>
        <end position="468"/>
    </location>
</feature>
<dbReference type="PANTHER" id="PTHR12046">
    <property type="entry name" value="HISTONE ACETYLTRANSFERASE TYPE B CATALYTIC SUBUNIT"/>
    <property type="match status" value="1"/>
</dbReference>
<feature type="region of interest" description="Disordered" evidence="6">
    <location>
        <begin position="276"/>
        <end position="298"/>
    </location>
</feature>
<feature type="compositionally biased region" description="Low complexity" evidence="6">
    <location>
        <begin position="448"/>
        <end position="457"/>
    </location>
</feature>
<dbReference type="InterPro" id="IPR016181">
    <property type="entry name" value="Acyl_CoA_acyltransferase"/>
</dbReference>
<dbReference type="GO" id="GO:0000781">
    <property type="term" value="C:chromosome, telomeric region"/>
    <property type="evidence" value="ECO:0007669"/>
    <property type="project" value="GOC"/>
</dbReference>